<dbReference type="InterPro" id="IPR003523">
    <property type="entry name" value="Transcription_factor_COE"/>
</dbReference>
<gene>
    <name evidence="14" type="ORF">PHET_02912</name>
</gene>
<dbReference type="GO" id="GO:0006355">
    <property type="term" value="P:regulation of DNA-templated transcription"/>
    <property type="evidence" value="ECO:0007669"/>
    <property type="project" value="InterPro"/>
</dbReference>
<organism evidence="14 15">
    <name type="scientific">Paragonimus heterotremus</name>
    <dbReference type="NCBI Taxonomy" id="100268"/>
    <lineage>
        <taxon>Eukaryota</taxon>
        <taxon>Metazoa</taxon>
        <taxon>Spiralia</taxon>
        <taxon>Lophotrochozoa</taxon>
        <taxon>Platyhelminthes</taxon>
        <taxon>Trematoda</taxon>
        <taxon>Digenea</taxon>
        <taxon>Plagiorchiida</taxon>
        <taxon>Troglotremata</taxon>
        <taxon>Troglotrematidae</taxon>
        <taxon>Paragonimus</taxon>
    </lineage>
</organism>
<dbReference type="Pfam" id="PF16422">
    <property type="entry name" value="COE1_DBD"/>
    <property type="match status" value="1"/>
</dbReference>
<dbReference type="Pfam" id="PF16423">
    <property type="entry name" value="COE1_HLH"/>
    <property type="match status" value="1"/>
</dbReference>
<dbReference type="InterPro" id="IPR014756">
    <property type="entry name" value="Ig_E-set"/>
</dbReference>
<evidence type="ECO:0000256" key="4">
    <source>
        <dbReference type="ARBA" id="ARBA00022723"/>
    </source>
</evidence>
<feature type="compositionally biased region" description="Basic and acidic residues" evidence="12">
    <location>
        <begin position="816"/>
        <end position="830"/>
    </location>
</feature>
<dbReference type="PROSITE" id="PS01345">
    <property type="entry name" value="COE"/>
    <property type="match status" value="1"/>
</dbReference>
<dbReference type="SMART" id="SM00429">
    <property type="entry name" value="IPT"/>
    <property type="match status" value="1"/>
</dbReference>
<dbReference type="Proteomes" id="UP000748531">
    <property type="component" value="Unassembled WGS sequence"/>
</dbReference>
<dbReference type="Pfam" id="PF01833">
    <property type="entry name" value="TIG"/>
    <property type="match status" value="1"/>
</dbReference>
<dbReference type="GO" id="GO:0003677">
    <property type="term" value="F:DNA binding"/>
    <property type="evidence" value="ECO:0007669"/>
    <property type="project" value="UniProtKB-KW"/>
</dbReference>
<comment type="subcellular location">
    <subcellularLocation>
        <location evidence="1 11">Nucleus</location>
    </subcellularLocation>
</comment>
<dbReference type="FunFam" id="2.60.40.3180:FF:000002">
    <property type="entry name" value="transcription factor COE2 isoform X1"/>
    <property type="match status" value="1"/>
</dbReference>
<proteinExistence type="inferred from homology"/>
<dbReference type="InterPro" id="IPR038173">
    <property type="entry name" value="COE_DBD_sf"/>
</dbReference>
<dbReference type="Gene3D" id="1.10.287.4280">
    <property type="match status" value="1"/>
</dbReference>
<feature type="region of interest" description="Disordered" evidence="12">
    <location>
        <begin position="1062"/>
        <end position="1102"/>
    </location>
</feature>
<dbReference type="InterPro" id="IPR002909">
    <property type="entry name" value="IPT_dom"/>
</dbReference>
<comment type="similarity">
    <text evidence="2 11">Belongs to the COE family.</text>
</comment>
<keyword evidence="3 11" id="KW-0217">Developmental protein</keyword>
<dbReference type="PANTHER" id="PTHR10747">
    <property type="entry name" value="TRANSCRIPTION FACTOR COE FAMILY MEMBER"/>
    <property type="match status" value="1"/>
</dbReference>
<dbReference type="InterPro" id="IPR013783">
    <property type="entry name" value="Ig-like_fold"/>
</dbReference>
<protein>
    <recommendedName>
        <fullName evidence="13">IPT/TIG domain-containing protein</fullName>
    </recommendedName>
</protein>
<dbReference type="SUPFAM" id="SSF81296">
    <property type="entry name" value="E set domains"/>
    <property type="match status" value="1"/>
</dbReference>
<dbReference type="InterPro" id="IPR018350">
    <property type="entry name" value="Transcription_factor_COE_CS"/>
</dbReference>
<evidence type="ECO:0000256" key="8">
    <source>
        <dbReference type="ARBA" id="ARBA00023125"/>
    </source>
</evidence>
<evidence type="ECO:0000256" key="9">
    <source>
        <dbReference type="ARBA" id="ARBA00023163"/>
    </source>
</evidence>
<evidence type="ECO:0000256" key="3">
    <source>
        <dbReference type="ARBA" id="ARBA00022473"/>
    </source>
</evidence>
<keyword evidence="8 11" id="KW-0238">DNA-binding</keyword>
<feature type="compositionally biased region" description="Low complexity" evidence="12">
    <location>
        <begin position="798"/>
        <end position="813"/>
    </location>
</feature>
<keyword evidence="9 11" id="KW-0804">Transcription</keyword>
<dbReference type="GO" id="GO:0005634">
    <property type="term" value="C:nucleus"/>
    <property type="evidence" value="ECO:0007669"/>
    <property type="project" value="UniProtKB-SubCell"/>
</dbReference>
<evidence type="ECO:0000313" key="14">
    <source>
        <dbReference type="EMBL" id="KAF5403633.1"/>
    </source>
</evidence>
<evidence type="ECO:0000256" key="11">
    <source>
        <dbReference type="RuleBase" id="RU004489"/>
    </source>
</evidence>
<dbReference type="CDD" id="cd11606">
    <property type="entry name" value="COE_DBD"/>
    <property type="match status" value="1"/>
</dbReference>
<keyword evidence="10 11" id="KW-0539">Nucleus</keyword>
<comment type="caution">
    <text evidence="14">The sequence shown here is derived from an EMBL/GenBank/DDBJ whole genome shotgun (WGS) entry which is preliminary data.</text>
</comment>
<evidence type="ECO:0000256" key="12">
    <source>
        <dbReference type="SAM" id="MobiDB-lite"/>
    </source>
</evidence>
<keyword evidence="4 11" id="KW-0479">Metal-binding</keyword>
<evidence type="ECO:0000256" key="2">
    <source>
        <dbReference type="ARBA" id="ARBA00010340"/>
    </source>
</evidence>
<dbReference type="OrthoDB" id="25246at2759"/>
<dbReference type="EMBL" id="LUCH01001118">
    <property type="protein sequence ID" value="KAF5403633.1"/>
    <property type="molecule type" value="Genomic_DNA"/>
</dbReference>
<feature type="domain" description="IPT/TIG" evidence="13">
    <location>
        <begin position="485"/>
        <end position="569"/>
    </location>
</feature>
<dbReference type="GO" id="GO:0008270">
    <property type="term" value="F:zinc ion binding"/>
    <property type="evidence" value="ECO:0007669"/>
    <property type="project" value="UniProtKB-KW"/>
</dbReference>
<reference evidence="14" key="1">
    <citation type="submission" date="2019-05" db="EMBL/GenBank/DDBJ databases">
        <title>Annotation for the trematode Paragonimus heterotremus.</title>
        <authorList>
            <person name="Choi Y.-J."/>
        </authorList>
    </citation>
    <scope>NUCLEOTIDE SEQUENCE</scope>
    <source>
        <strain evidence="14">LC</strain>
    </source>
</reference>
<feature type="region of interest" description="Disordered" evidence="12">
    <location>
        <begin position="911"/>
        <end position="966"/>
    </location>
</feature>
<evidence type="ECO:0000256" key="6">
    <source>
        <dbReference type="ARBA" id="ARBA00022833"/>
    </source>
</evidence>
<sequence>MEGSREGTISHPTESGPQSYLFTHLGAGREMHELCSPLERSPNFPLAQYSVPAYFPSRSTGGLPATNTGGYLPQTSQLAAAAAVGMLQANVPYFTDRETDIRKDDYDMLAITDPLNPANQFGLVRSWIAQQQQQHQQASDCSPTSDHFSSLCTQINSGGFSSGQIQQCFNQQQQQQQQNGFAPISPTGAAGIVTGSAGKGTGVAAVYSAAAHQLSQMSNQMVGAMGSSVGCIFDNAAVAMATTPVNFGRANPTGIFNQNQVVSVQRYSQRPIRMEAVSARFEKQPPNNLRKSNFFHFVVALYDQNRHPIEIERAAFVDFVEKDKEPDGEKTNNGIHYRARLVFSNGIQQDQDIYVRLVDSATKQPIAYEGQDKNPEMCRVLLTHEVMCSRCCEKKSCGNRNETPSDPVVLDRYFLKFFMKCNQNCLKNAGNPRDMRRFQVAISSTPAIERKLLCISENMFVHNNSKHGRRTRRVDPNEGVCPTVTPVIKVLSPNEGWITGGETVTVIGENFFHGLQVVFGSTAVWGELLTPHALRIQTPPRHLPGIIDVTMVFKNKTFCKNNPGRFAYMSITDPTIEYGFQRLCRIIPRHPGDPERLPREIILKRAADLAEALYTMPARNMALAPSLFPPGPSELVGMDVGRDMEASMNRVTSSPKLACLTRNNLTSTALTGGSMSNFLALSAHNGIAFPYAYDNLDQLGVRQQTTPSQDDLRLNQASYAFDHKHLEGSVSCAQLLRSLSDSTSVIQDEVVSMSQHSLSSAESSGLESIQSERGGTAAITDVRDSGGGRGEGRGRGSSDGNNENSTQSSPTHHSTPHKEDLFRSSLEEPSRSGVEQHSPDFYTSTRQPTKRPRCDWIDDERETLVAEDVPKSCSYVLNLPHTRPYVGGDQLHSSKLESSGADVHLNRPQRTTLTSSHAKDTQHVNTNRCFPISHSPYKDHTDVDSQSVHASHGLKHPQQVTESVLAPSEDLDSLVEHREPRSRKKFTDASRQSNLISAVVSQNSNSLSISSYSQMSTSNLETTVGTLTTGENWTSSYTVQPLPPSTSSALYSLEEFSKNGILQNRKNPFGPDASVSLPPAANSELPNAKSKWSPYGSTCSQA</sequence>
<feature type="compositionally biased region" description="Basic and acidic residues" evidence="12">
    <location>
        <begin position="781"/>
        <end position="796"/>
    </location>
</feature>
<dbReference type="Gene3D" id="2.60.40.3180">
    <property type="entry name" value="Transcription factor COE1, DNA-binding domain"/>
    <property type="match status" value="1"/>
</dbReference>
<evidence type="ECO:0000256" key="7">
    <source>
        <dbReference type="ARBA" id="ARBA00023015"/>
    </source>
</evidence>
<feature type="region of interest" description="Disordered" evidence="12">
    <location>
        <begin position="756"/>
        <end position="853"/>
    </location>
</feature>
<dbReference type="FunFam" id="1.10.287.4280:FF:000001">
    <property type="entry name" value="transcription factor COE1 isoform X2"/>
    <property type="match status" value="1"/>
</dbReference>
<name>A0A8J4TCL0_9TREM</name>
<evidence type="ECO:0000313" key="15">
    <source>
        <dbReference type="Proteomes" id="UP000748531"/>
    </source>
</evidence>
<keyword evidence="7 11" id="KW-0805">Transcription regulation</keyword>
<dbReference type="Gene3D" id="2.60.40.10">
    <property type="entry name" value="Immunoglobulins"/>
    <property type="match status" value="1"/>
</dbReference>
<evidence type="ECO:0000256" key="1">
    <source>
        <dbReference type="ARBA" id="ARBA00004123"/>
    </source>
</evidence>
<keyword evidence="15" id="KW-1185">Reference proteome</keyword>
<dbReference type="InterPro" id="IPR032200">
    <property type="entry name" value="COE_DBD"/>
</dbReference>
<evidence type="ECO:0000256" key="10">
    <source>
        <dbReference type="ARBA" id="ARBA00023242"/>
    </source>
</evidence>
<dbReference type="AlphaFoldDB" id="A0A8J4TCL0"/>
<keyword evidence="5 11" id="KW-0863">Zinc-finger</keyword>
<accession>A0A8J4TCL0</accession>
<evidence type="ECO:0000259" key="13">
    <source>
        <dbReference type="SMART" id="SM00429"/>
    </source>
</evidence>
<dbReference type="InterPro" id="IPR032201">
    <property type="entry name" value="COE_HLH"/>
</dbReference>
<feature type="compositionally biased region" description="Low complexity" evidence="12">
    <location>
        <begin position="756"/>
        <end position="771"/>
    </location>
</feature>
<evidence type="ECO:0000256" key="5">
    <source>
        <dbReference type="ARBA" id="ARBA00022771"/>
    </source>
</evidence>
<keyword evidence="6 11" id="KW-0862">Zinc</keyword>